<keyword evidence="4" id="KW-1185">Reference proteome</keyword>
<dbReference type="AlphaFoldDB" id="A0AAW0FLK8"/>
<sequence length="628" mass="68042">MPTLADTAPITAVTSLVAVVTGGGANTMQPMTIPTPLSSFVSSPTDTPTTSSATASLILITALPPATSPGRDRPPPPKSFDIVYLTPLFAVLGVAVGVICAWLFLRWHSRKHGVGRYSDALQPGPEFFMPPSRPASVRSYLPPTGISRGDARPPGRTSLSFMTHEGRPNDEQAGSWFKRMLSSRRGGPQDNMPVRANTGRSLARTIDGDDFHITSDIDEYDPFLEVPAASRGTTAGSSTLATTDMARSRSMLTTSFISPGSLGGEDDWAEVPYDTLRHNSIRRGILDRLKNGSLYRPGHKRQDSDLHVEDVRVSSEGVYSPVAMHESPTRCRSQRSDYSTVPRSMIEERSVPGFRIVEEDPEAVSSMRGSIHGGWNWTLPWSSGNKVSLEDRLTPLPSRRSLVGKSKSRSPSPTKSRPSASEAISRNAELARPTGAPRIDSSVLPSSPALLMSPPLQEKLFFGPVSSSIPTSAHKLRSDGKRSSQDTSGVDRETRKTNKLHTKKTPPLLPFPSSNSDSPYRSRLTKGPVRAKGVTSILSSDSVSATDDAQQADALDGRHASRHGALNKVDEIMARGWSERELRGDEITRSPTMFGALAVPEHSPLAQQWNQELDAMSGIDERLAKSRI</sequence>
<accession>A0AAW0FLK8</accession>
<reference evidence="3 4" key="1">
    <citation type="submission" date="2022-09" db="EMBL/GenBank/DDBJ databases">
        <authorList>
            <person name="Palmer J.M."/>
        </authorList>
    </citation>
    <scope>NUCLEOTIDE SEQUENCE [LARGE SCALE GENOMIC DNA]</scope>
    <source>
        <strain evidence="3 4">DSM 7382</strain>
    </source>
</reference>
<dbReference type="Proteomes" id="UP001385951">
    <property type="component" value="Unassembled WGS sequence"/>
</dbReference>
<keyword evidence="2" id="KW-1133">Transmembrane helix</keyword>
<feature type="compositionally biased region" description="Low complexity" evidence="1">
    <location>
        <begin position="409"/>
        <end position="421"/>
    </location>
</feature>
<feature type="compositionally biased region" description="Basic and acidic residues" evidence="1">
    <location>
        <begin position="476"/>
        <end position="496"/>
    </location>
</feature>
<comment type="caution">
    <text evidence="3">The sequence shown here is derived from an EMBL/GenBank/DDBJ whole genome shotgun (WGS) entry which is preliminary data.</text>
</comment>
<feature type="region of interest" description="Disordered" evidence="1">
    <location>
        <begin position="467"/>
        <end position="533"/>
    </location>
</feature>
<gene>
    <name evidence="3" type="ORF">QCA50_014982</name>
</gene>
<proteinExistence type="predicted"/>
<protein>
    <submittedName>
        <fullName evidence="3">Uncharacterized protein</fullName>
    </submittedName>
</protein>
<evidence type="ECO:0000313" key="3">
    <source>
        <dbReference type="EMBL" id="KAK7682018.1"/>
    </source>
</evidence>
<keyword evidence="2" id="KW-0472">Membrane</keyword>
<evidence type="ECO:0000256" key="1">
    <source>
        <dbReference type="SAM" id="MobiDB-lite"/>
    </source>
</evidence>
<organism evidence="3 4">
    <name type="scientific">Cerrena zonata</name>
    <dbReference type="NCBI Taxonomy" id="2478898"/>
    <lineage>
        <taxon>Eukaryota</taxon>
        <taxon>Fungi</taxon>
        <taxon>Dikarya</taxon>
        <taxon>Basidiomycota</taxon>
        <taxon>Agaricomycotina</taxon>
        <taxon>Agaricomycetes</taxon>
        <taxon>Polyporales</taxon>
        <taxon>Cerrenaceae</taxon>
        <taxon>Cerrena</taxon>
    </lineage>
</organism>
<dbReference type="EMBL" id="JASBNA010000038">
    <property type="protein sequence ID" value="KAK7682018.1"/>
    <property type="molecule type" value="Genomic_DNA"/>
</dbReference>
<feature type="region of interest" description="Disordered" evidence="1">
    <location>
        <begin position="321"/>
        <end position="340"/>
    </location>
</feature>
<name>A0AAW0FLK8_9APHY</name>
<feature type="region of interest" description="Disordered" evidence="1">
    <location>
        <begin position="398"/>
        <end position="442"/>
    </location>
</feature>
<evidence type="ECO:0000313" key="4">
    <source>
        <dbReference type="Proteomes" id="UP001385951"/>
    </source>
</evidence>
<feature type="transmembrane region" description="Helical" evidence="2">
    <location>
        <begin position="82"/>
        <end position="105"/>
    </location>
</feature>
<keyword evidence="2" id="KW-0812">Transmembrane</keyword>
<evidence type="ECO:0000256" key="2">
    <source>
        <dbReference type="SAM" id="Phobius"/>
    </source>
</evidence>